<dbReference type="OrthoDB" id="5875843at2759"/>
<protein>
    <submittedName>
        <fullName evidence="2">Uncharacterized protein</fullName>
    </submittedName>
</protein>
<keyword evidence="3" id="KW-1185">Reference proteome</keyword>
<sequence length="177" mass="19375">MDDIWMMQNDSNSNKILMMPSSQSQTSSQSDSHWNMYSILNPGQISGNFGRLSGITTGSSYSQQIIAAPTSASLSTSSTSSLLSSHHHHHHHQQQQHPNIHSSLITKRSDSTTSINDTINTTTSTGATTATIATAIKNMVKIETKTIDTTILGNSVKPKKQLFLDIFLDEVVQKNLF</sequence>
<gene>
    <name evidence="2" type="ORF">NAV_LOCUS8775</name>
</gene>
<evidence type="ECO:0000313" key="2">
    <source>
        <dbReference type="EMBL" id="VBB33984.1"/>
    </source>
</evidence>
<accession>A0A498SNT3</accession>
<dbReference type="EMBL" id="UPTC01002899">
    <property type="protein sequence ID" value="VBB33984.1"/>
    <property type="molecule type" value="Genomic_DNA"/>
</dbReference>
<name>A0A498SNT3_ACAVI</name>
<organism evidence="2 3">
    <name type="scientific">Acanthocheilonema viteae</name>
    <name type="common">Filarial nematode worm</name>
    <name type="synonym">Dipetalonema viteae</name>
    <dbReference type="NCBI Taxonomy" id="6277"/>
    <lineage>
        <taxon>Eukaryota</taxon>
        <taxon>Metazoa</taxon>
        <taxon>Ecdysozoa</taxon>
        <taxon>Nematoda</taxon>
        <taxon>Chromadorea</taxon>
        <taxon>Rhabditida</taxon>
        <taxon>Spirurina</taxon>
        <taxon>Spiruromorpha</taxon>
        <taxon>Filarioidea</taxon>
        <taxon>Onchocercidae</taxon>
        <taxon>Acanthocheilonema</taxon>
    </lineage>
</organism>
<evidence type="ECO:0000256" key="1">
    <source>
        <dbReference type="SAM" id="MobiDB-lite"/>
    </source>
</evidence>
<feature type="compositionally biased region" description="Basic residues" evidence="1">
    <location>
        <begin position="85"/>
        <end position="94"/>
    </location>
</feature>
<dbReference type="Proteomes" id="UP000276991">
    <property type="component" value="Unassembled WGS sequence"/>
</dbReference>
<reference evidence="2 3" key="1">
    <citation type="submission" date="2018-08" db="EMBL/GenBank/DDBJ databases">
        <authorList>
            <person name="Laetsch R D."/>
            <person name="Stevens L."/>
            <person name="Kumar S."/>
            <person name="Blaxter L. M."/>
        </authorList>
    </citation>
    <scope>NUCLEOTIDE SEQUENCE [LARGE SCALE GENOMIC DNA]</scope>
</reference>
<feature type="region of interest" description="Disordered" evidence="1">
    <location>
        <begin position="77"/>
        <end position="100"/>
    </location>
</feature>
<proteinExistence type="predicted"/>
<dbReference type="AlphaFoldDB" id="A0A498SNT3"/>
<evidence type="ECO:0000313" key="3">
    <source>
        <dbReference type="Proteomes" id="UP000276991"/>
    </source>
</evidence>